<dbReference type="OrthoDB" id="9807426at2"/>
<dbReference type="Proteomes" id="UP000192455">
    <property type="component" value="Unassembled WGS sequence"/>
</dbReference>
<dbReference type="GO" id="GO:0005524">
    <property type="term" value="F:ATP binding"/>
    <property type="evidence" value="ECO:0007669"/>
    <property type="project" value="UniProtKB-UniRule"/>
</dbReference>
<evidence type="ECO:0000259" key="6">
    <source>
        <dbReference type="PROSITE" id="PS50975"/>
    </source>
</evidence>
<evidence type="ECO:0000313" key="8">
    <source>
        <dbReference type="Proteomes" id="UP000192455"/>
    </source>
</evidence>
<dbReference type="SUPFAM" id="SSF51735">
    <property type="entry name" value="NAD(P)-binding Rossmann-fold domains"/>
    <property type="match status" value="1"/>
</dbReference>
<dbReference type="SMART" id="SM00881">
    <property type="entry name" value="CoA_binding"/>
    <property type="match status" value="1"/>
</dbReference>
<keyword evidence="1" id="KW-0816">Tricarboxylic acid cycle</keyword>
<dbReference type="InterPro" id="IPR036291">
    <property type="entry name" value="NAD(P)-bd_dom_sf"/>
</dbReference>
<organism evidence="7 8">
    <name type="scientific">Pontibaca methylaminivorans</name>
    <dbReference type="NCBI Taxonomy" id="515897"/>
    <lineage>
        <taxon>Bacteria</taxon>
        <taxon>Pseudomonadati</taxon>
        <taxon>Pseudomonadota</taxon>
        <taxon>Alphaproteobacteria</taxon>
        <taxon>Rhodobacterales</taxon>
        <taxon>Roseobacteraceae</taxon>
        <taxon>Pontibaca</taxon>
    </lineage>
</organism>
<keyword evidence="4 5" id="KW-0067">ATP-binding</keyword>
<dbReference type="InterPro" id="IPR032875">
    <property type="entry name" value="Succ_CoA_lig_flav_dom"/>
</dbReference>
<dbReference type="PANTHER" id="PTHR43334:SF1">
    <property type="entry name" value="3-HYDROXYPROPIONATE--COA LIGASE [ADP-FORMING]"/>
    <property type="match status" value="1"/>
</dbReference>
<dbReference type="RefSeq" id="WP_076649518.1">
    <property type="nucleotide sequence ID" value="NZ_FTPS01000001.1"/>
</dbReference>
<dbReference type="AlphaFoldDB" id="A0A1R3X0Q4"/>
<dbReference type="Gene3D" id="3.40.50.261">
    <property type="entry name" value="Succinyl-CoA synthetase domains"/>
    <property type="match status" value="2"/>
</dbReference>
<evidence type="ECO:0000256" key="1">
    <source>
        <dbReference type="ARBA" id="ARBA00022532"/>
    </source>
</evidence>
<evidence type="ECO:0000256" key="5">
    <source>
        <dbReference type="PROSITE-ProRule" id="PRU00409"/>
    </source>
</evidence>
<evidence type="ECO:0000256" key="2">
    <source>
        <dbReference type="ARBA" id="ARBA00022598"/>
    </source>
</evidence>
<dbReference type="SUPFAM" id="SSF52210">
    <property type="entry name" value="Succinyl-CoA synthetase domains"/>
    <property type="match status" value="2"/>
</dbReference>
<dbReference type="Pfam" id="PF13549">
    <property type="entry name" value="ATP-grasp_5"/>
    <property type="match status" value="1"/>
</dbReference>
<dbReference type="Pfam" id="PF13380">
    <property type="entry name" value="CoA_binding_2"/>
    <property type="match status" value="1"/>
</dbReference>
<dbReference type="InterPro" id="IPR011761">
    <property type="entry name" value="ATP-grasp"/>
</dbReference>
<protein>
    <submittedName>
        <fullName evidence="7">Acyl-CoA synthetase (NDP forming)</fullName>
    </submittedName>
</protein>
<dbReference type="GO" id="GO:0016874">
    <property type="term" value="F:ligase activity"/>
    <property type="evidence" value="ECO:0007669"/>
    <property type="project" value="UniProtKB-KW"/>
</dbReference>
<dbReference type="GO" id="GO:0046872">
    <property type="term" value="F:metal ion binding"/>
    <property type="evidence" value="ECO:0007669"/>
    <property type="project" value="InterPro"/>
</dbReference>
<proteinExistence type="predicted"/>
<evidence type="ECO:0000313" key="7">
    <source>
        <dbReference type="EMBL" id="SIT82804.1"/>
    </source>
</evidence>
<reference evidence="7 8" key="1">
    <citation type="submission" date="2017-01" db="EMBL/GenBank/DDBJ databases">
        <authorList>
            <person name="Mah S.A."/>
            <person name="Swanson W.J."/>
            <person name="Moy G.W."/>
            <person name="Vacquier V.D."/>
        </authorList>
    </citation>
    <scope>NUCLEOTIDE SEQUENCE [LARGE SCALE GENOMIC DNA]</scope>
    <source>
        <strain evidence="7 8">DSM 21219</strain>
    </source>
</reference>
<sequence>MLDREAGISGAEAQRGRLDALLRPRSIALVGASKKRNSVGSSMVRNVLQGGFDGEIHAVNPSYRTLYGYPCHPDLASLPGPVDLAVLSVPNRVLEQVVEEAIAHGVKALVIFASAEVEGDEGLRQRIADRARAAGVVICGANCMGFFNLDHGLHAFSALQPETMEKGGLTCIAQSGSLLQALVFNDERLRFNLAVSTGQELGATAADFMHHALDQPSTRAIALVLEAIRDPDRFVNALERARERDIPVIVLKLGKSAAGAAFALSHTGAIAGDTAVYEALFRRHGVISVRDLDELAATAMLLTAGRRAAPGGLSAILDSGGERQLIVDRAEDLGVPLAEIGAQTRDTLAATLDYGLTPVNPVDAWGTGRDFEAVFETCLSALMRDPATGIGMFVADLCDNLDLHDAYAGVCLSVARDSDKPLVLMTNFGAWSHRKLALRLARAGVAVLDGTTPSLRAVRHAMDYRDFRARAAGSGQPRPENPRASHWRELLAGRDAPLTEDEGYALLADYGIGTPAHRVAVTREEAIAAARDLGFPLVMKTAQPGILHKSDVGGVVLGLDSEDAVARAHDALAARLGPRVLLSAMVDGQAEMAFGLLRDAQFGSFVMVAFGGIWIELLRDSQLAMAPLGIDEARDMIGRLQLAPVLDGIRGAPPCDKAAVADALVRLGDLASDLGDVIAELDINPVLAGEGGITALDCLVVPVAAGGDGGTGHD</sequence>
<dbReference type="InterPro" id="IPR013815">
    <property type="entry name" value="ATP_grasp_subdomain_1"/>
</dbReference>
<keyword evidence="3 5" id="KW-0547">Nucleotide-binding</keyword>
<keyword evidence="8" id="KW-1185">Reference proteome</keyword>
<evidence type="ECO:0000256" key="4">
    <source>
        <dbReference type="ARBA" id="ARBA00022840"/>
    </source>
</evidence>
<dbReference type="PANTHER" id="PTHR43334">
    <property type="entry name" value="ACETATE--COA LIGASE [ADP-FORMING]"/>
    <property type="match status" value="1"/>
</dbReference>
<evidence type="ECO:0000256" key="3">
    <source>
        <dbReference type="ARBA" id="ARBA00022741"/>
    </source>
</evidence>
<dbReference type="SUPFAM" id="SSF56059">
    <property type="entry name" value="Glutathione synthetase ATP-binding domain-like"/>
    <property type="match status" value="1"/>
</dbReference>
<dbReference type="Gene3D" id="3.30.470.20">
    <property type="entry name" value="ATP-grasp fold, B domain"/>
    <property type="match status" value="1"/>
</dbReference>
<dbReference type="InterPro" id="IPR016102">
    <property type="entry name" value="Succinyl-CoA_synth-like"/>
</dbReference>
<dbReference type="Pfam" id="PF13607">
    <property type="entry name" value="Succ_CoA_lig"/>
    <property type="match status" value="1"/>
</dbReference>
<dbReference type="PROSITE" id="PS50975">
    <property type="entry name" value="ATP_GRASP"/>
    <property type="match status" value="1"/>
</dbReference>
<dbReference type="STRING" id="515897.SAMN05421849_1780"/>
<keyword evidence="2" id="KW-0436">Ligase</keyword>
<accession>A0A1R3X0Q4</accession>
<dbReference type="EMBL" id="FTPS01000001">
    <property type="protein sequence ID" value="SIT82804.1"/>
    <property type="molecule type" value="Genomic_DNA"/>
</dbReference>
<dbReference type="Gene3D" id="3.30.1490.20">
    <property type="entry name" value="ATP-grasp fold, A domain"/>
    <property type="match status" value="1"/>
</dbReference>
<dbReference type="GO" id="GO:0006099">
    <property type="term" value="P:tricarboxylic acid cycle"/>
    <property type="evidence" value="ECO:0007669"/>
    <property type="project" value="UniProtKB-KW"/>
</dbReference>
<feature type="domain" description="ATP-grasp" evidence="6">
    <location>
        <begin position="504"/>
        <end position="704"/>
    </location>
</feature>
<dbReference type="InterPro" id="IPR051538">
    <property type="entry name" value="Acyl-CoA_Synth/Transferase"/>
</dbReference>
<name>A0A1R3X0Q4_9RHOB</name>
<gene>
    <name evidence="7" type="ORF">SAMN05421849_1780</name>
</gene>
<dbReference type="Gene3D" id="3.40.50.720">
    <property type="entry name" value="NAD(P)-binding Rossmann-like Domain"/>
    <property type="match status" value="1"/>
</dbReference>
<dbReference type="InterPro" id="IPR003781">
    <property type="entry name" value="CoA-bd"/>
</dbReference>